<feature type="domain" description="FAD/NAD(P)-binding" evidence="12">
    <location>
        <begin position="3"/>
        <end position="292"/>
    </location>
</feature>
<dbReference type="Pfam" id="PF07992">
    <property type="entry name" value="Pyr_redox_2"/>
    <property type="match status" value="1"/>
</dbReference>
<dbReference type="EC" id="1.8.1.9" evidence="10"/>
<evidence type="ECO:0000256" key="10">
    <source>
        <dbReference type="RuleBase" id="RU003880"/>
    </source>
</evidence>
<dbReference type="InterPro" id="IPR005982">
    <property type="entry name" value="Thioredox_Rdtase"/>
</dbReference>
<accession>A0A916ZBW9</accession>
<evidence type="ECO:0000256" key="9">
    <source>
        <dbReference type="ARBA" id="ARBA00048132"/>
    </source>
</evidence>
<dbReference type="Proteomes" id="UP000612456">
    <property type="component" value="Unassembled WGS sequence"/>
</dbReference>
<comment type="catalytic activity">
    <reaction evidence="9 10">
        <text>[thioredoxin]-dithiol + NADP(+) = [thioredoxin]-disulfide + NADPH + H(+)</text>
        <dbReference type="Rhea" id="RHEA:20345"/>
        <dbReference type="Rhea" id="RHEA-COMP:10698"/>
        <dbReference type="Rhea" id="RHEA-COMP:10700"/>
        <dbReference type="ChEBI" id="CHEBI:15378"/>
        <dbReference type="ChEBI" id="CHEBI:29950"/>
        <dbReference type="ChEBI" id="CHEBI:50058"/>
        <dbReference type="ChEBI" id="CHEBI:57783"/>
        <dbReference type="ChEBI" id="CHEBI:58349"/>
        <dbReference type="EC" id="1.8.1.9"/>
    </reaction>
</comment>
<name>A0A916ZBW9_9BACL</name>
<dbReference type="EMBL" id="BMHP01000004">
    <property type="protein sequence ID" value="GGD87376.1"/>
    <property type="molecule type" value="Genomic_DNA"/>
</dbReference>
<dbReference type="RefSeq" id="WP_188996603.1">
    <property type="nucleotide sequence ID" value="NZ_BMHP01000004.1"/>
</dbReference>
<comment type="similarity">
    <text evidence="1 10">Belongs to the class-II pyridine nucleotide-disulfide oxidoreductase family.</text>
</comment>
<dbReference type="PRINTS" id="PR00368">
    <property type="entry name" value="FADPNR"/>
</dbReference>
<dbReference type="InterPro" id="IPR050097">
    <property type="entry name" value="Ferredoxin-NADP_redctase_2"/>
</dbReference>
<dbReference type="GO" id="GO:0019430">
    <property type="term" value="P:removal of superoxide radicals"/>
    <property type="evidence" value="ECO:0007669"/>
    <property type="project" value="UniProtKB-UniRule"/>
</dbReference>
<dbReference type="PANTHER" id="PTHR48105">
    <property type="entry name" value="THIOREDOXIN REDUCTASE 1-RELATED-RELATED"/>
    <property type="match status" value="1"/>
</dbReference>
<evidence type="ECO:0000256" key="8">
    <source>
        <dbReference type="ARBA" id="ARBA00023284"/>
    </source>
</evidence>
<evidence type="ECO:0000259" key="12">
    <source>
        <dbReference type="Pfam" id="PF07992"/>
    </source>
</evidence>
<evidence type="ECO:0000256" key="7">
    <source>
        <dbReference type="ARBA" id="ARBA00023157"/>
    </source>
</evidence>
<evidence type="ECO:0000256" key="6">
    <source>
        <dbReference type="ARBA" id="ARBA00023002"/>
    </source>
</evidence>
<keyword evidence="7" id="KW-1015">Disulfide bond</keyword>
<gene>
    <name evidence="13" type="primary">trxB</name>
    <name evidence="13" type="ORF">GCM10010911_52230</name>
</gene>
<keyword evidence="14" id="KW-1185">Reference proteome</keyword>
<keyword evidence="4 10" id="KW-0285">Flavoprotein</keyword>
<evidence type="ECO:0000256" key="2">
    <source>
        <dbReference type="ARBA" id="ARBA00011738"/>
    </source>
</evidence>
<comment type="cofactor">
    <cofactor evidence="11">
        <name>FAD</name>
        <dbReference type="ChEBI" id="CHEBI:57692"/>
    </cofactor>
    <text evidence="11">Binds 1 FAD per subunit.</text>
</comment>
<sequence>MENIVIVGTGPAGLTAAIYLARAGFNPLVLEGPQPGGQLTTTTEVENYPGFQDGILGSELMSNMRKQAQRFGARFQTGWVDETDLSERPYKLKLDNGSEIITKSVVISTGASAKYMGVPGERDNIGRGVSTCATCDGFFFRGKKIIVVGGGDSAMEEASFLTRFATEVRLVHRRDELRASKIMQDRARANDKIVWSLNATPQEVVAGESGLQGLRVRDNATGEDMLLEADGVFVAIGHTPNTAFLGGQVTTDDQGYIVVQPGTSRTNLPGVFACGDVQDRHYRQAITAAGSGCMAALDCERFLEDADAAAMNADPLLVTQEVAFGD</sequence>
<protein>
    <recommendedName>
        <fullName evidence="3 10">Thioredoxin reductase</fullName>
        <ecNumber evidence="10">1.8.1.9</ecNumber>
    </recommendedName>
</protein>
<dbReference type="PROSITE" id="PS00573">
    <property type="entry name" value="PYRIDINE_REDOX_2"/>
    <property type="match status" value="1"/>
</dbReference>
<dbReference type="InterPro" id="IPR036188">
    <property type="entry name" value="FAD/NAD-bd_sf"/>
</dbReference>
<dbReference type="NCBIfam" id="TIGR01292">
    <property type="entry name" value="TRX_reduct"/>
    <property type="match status" value="1"/>
</dbReference>
<reference evidence="13" key="2">
    <citation type="submission" date="2020-09" db="EMBL/GenBank/DDBJ databases">
        <authorList>
            <person name="Sun Q."/>
            <person name="Zhou Y."/>
        </authorList>
    </citation>
    <scope>NUCLEOTIDE SEQUENCE</scope>
    <source>
        <strain evidence="13">CGMCC 1.15178</strain>
    </source>
</reference>
<evidence type="ECO:0000256" key="4">
    <source>
        <dbReference type="ARBA" id="ARBA00022630"/>
    </source>
</evidence>
<keyword evidence="6 10" id="KW-0560">Oxidoreductase</keyword>
<evidence type="ECO:0000256" key="1">
    <source>
        <dbReference type="ARBA" id="ARBA00009333"/>
    </source>
</evidence>
<dbReference type="InterPro" id="IPR023753">
    <property type="entry name" value="FAD/NAD-binding_dom"/>
</dbReference>
<dbReference type="InterPro" id="IPR008255">
    <property type="entry name" value="Pyr_nucl-diS_OxRdtase_2_AS"/>
</dbReference>
<evidence type="ECO:0000313" key="13">
    <source>
        <dbReference type="EMBL" id="GGD87376.1"/>
    </source>
</evidence>
<keyword evidence="5 10" id="KW-0274">FAD</keyword>
<dbReference type="PRINTS" id="PR00469">
    <property type="entry name" value="PNDRDTASEII"/>
</dbReference>
<keyword evidence="11" id="KW-0521">NADP</keyword>
<dbReference type="AlphaFoldDB" id="A0A916ZBW9"/>
<dbReference type="Gene3D" id="3.50.50.60">
    <property type="entry name" value="FAD/NAD(P)-binding domain"/>
    <property type="match status" value="2"/>
</dbReference>
<evidence type="ECO:0000256" key="5">
    <source>
        <dbReference type="ARBA" id="ARBA00022827"/>
    </source>
</evidence>
<comment type="subunit">
    <text evidence="2 10">Homodimer.</text>
</comment>
<dbReference type="SUPFAM" id="SSF51905">
    <property type="entry name" value="FAD/NAD(P)-binding domain"/>
    <property type="match status" value="1"/>
</dbReference>
<comment type="caution">
    <text evidence="13">The sequence shown here is derived from an EMBL/GenBank/DDBJ whole genome shotgun (WGS) entry which is preliminary data.</text>
</comment>
<keyword evidence="8 10" id="KW-0676">Redox-active center</keyword>
<dbReference type="GO" id="GO:0005737">
    <property type="term" value="C:cytoplasm"/>
    <property type="evidence" value="ECO:0007669"/>
    <property type="project" value="InterPro"/>
</dbReference>
<reference evidence="13" key="1">
    <citation type="journal article" date="2014" name="Int. J. Syst. Evol. Microbiol.">
        <title>Complete genome sequence of Corynebacterium casei LMG S-19264T (=DSM 44701T), isolated from a smear-ripened cheese.</title>
        <authorList>
            <consortium name="US DOE Joint Genome Institute (JGI-PGF)"/>
            <person name="Walter F."/>
            <person name="Albersmeier A."/>
            <person name="Kalinowski J."/>
            <person name="Ruckert C."/>
        </authorList>
    </citation>
    <scope>NUCLEOTIDE SEQUENCE</scope>
    <source>
        <strain evidence="13">CGMCC 1.15178</strain>
    </source>
</reference>
<proteinExistence type="inferred from homology"/>
<evidence type="ECO:0000256" key="3">
    <source>
        <dbReference type="ARBA" id="ARBA00018719"/>
    </source>
</evidence>
<evidence type="ECO:0000313" key="14">
    <source>
        <dbReference type="Proteomes" id="UP000612456"/>
    </source>
</evidence>
<dbReference type="GO" id="GO:0004791">
    <property type="term" value="F:thioredoxin-disulfide reductase (NADPH) activity"/>
    <property type="evidence" value="ECO:0007669"/>
    <property type="project" value="UniProtKB-UniRule"/>
</dbReference>
<evidence type="ECO:0000256" key="11">
    <source>
        <dbReference type="RuleBase" id="RU003881"/>
    </source>
</evidence>
<organism evidence="13 14">
    <name type="scientific">Paenibacillus nasutitermitis</name>
    <dbReference type="NCBI Taxonomy" id="1652958"/>
    <lineage>
        <taxon>Bacteria</taxon>
        <taxon>Bacillati</taxon>
        <taxon>Bacillota</taxon>
        <taxon>Bacilli</taxon>
        <taxon>Bacillales</taxon>
        <taxon>Paenibacillaceae</taxon>
        <taxon>Paenibacillus</taxon>
    </lineage>
</organism>